<dbReference type="GO" id="GO:0046872">
    <property type="term" value="F:metal ion binding"/>
    <property type="evidence" value="ECO:0007669"/>
    <property type="project" value="UniProtKB-KW"/>
</dbReference>
<dbReference type="Gene3D" id="3.30.460.10">
    <property type="entry name" value="Beta Polymerase, domain 2"/>
    <property type="match status" value="1"/>
</dbReference>
<evidence type="ECO:0000256" key="6">
    <source>
        <dbReference type="ARBA" id="ARBA00022741"/>
    </source>
</evidence>
<dbReference type="AlphaFoldDB" id="A0A1F6LSK5"/>
<protein>
    <recommendedName>
        <fullName evidence="10">Polymerase nucleotidyl transferase domain-containing protein</fullName>
    </recommendedName>
</protein>
<keyword evidence="8" id="KW-0460">Magnesium</keyword>
<dbReference type="Proteomes" id="UP000176329">
    <property type="component" value="Unassembled WGS sequence"/>
</dbReference>
<comment type="caution">
    <text evidence="11">The sequence shown here is derived from an EMBL/GenBank/DDBJ whole genome shotgun (WGS) entry which is preliminary data.</text>
</comment>
<dbReference type="CDD" id="cd05403">
    <property type="entry name" value="NT_KNTase_like"/>
    <property type="match status" value="1"/>
</dbReference>
<keyword evidence="4" id="KW-0548">Nucleotidyltransferase</keyword>
<evidence type="ECO:0000313" key="12">
    <source>
        <dbReference type="Proteomes" id="UP000176329"/>
    </source>
</evidence>
<evidence type="ECO:0000259" key="10">
    <source>
        <dbReference type="Pfam" id="PF01909"/>
    </source>
</evidence>
<comment type="cofactor">
    <cofactor evidence="1">
        <name>Mg(2+)</name>
        <dbReference type="ChEBI" id="CHEBI:18420"/>
    </cofactor>
</comment>
<organism evidence="11 12">
    <name type="scientific">Candidatus Magasanikbacteria bacterium RIFCSPHIGHO2_01_FULL_50_8</name>
    <dbReference type="NCBI Taxonomy" id="1798674"/>
    <lineage>
        <taxon>Bacteria</taxon>
        <taxon>Candidatus Magasanikiibacteriota</taxon>
    </lineage>
</organism>
<keyword evidence="2" id="KW-1277">Toxin-antitoxin system</keyword>
<dbReference type="Pfam" id="PF01909">
    <property type="entry name" value="NTP_transf_2"/>
    <property type="match status" value="1"/>
</dbReference>
<evidence type="ECO:0000256" key="9">
    <source>
        <dbReference type="ARBA" id="ARBA00038276"/>
    </source>
</evidence>
<evidence type="ECO:0000256" key="8">
    <source>
        <dbReference type="ARBA" id="ARBA00022842"/>
    </source>
</evidence>
<proteinExistence type="inferred from homology"/>
<sequence length="95" mass="10680">MNIQVTQLKKRAIPTLKKYGVRGAFVFGSFSRGDFTKKSDVDLLIDFPPGASLFDAIGLQHELEKKLGRDVDVVSKRGIKPRFAKYIEGDLIRIL</sequence>
<dbReference type="SUPFAM" id="SSF81301">
    <property type="entry name" value="Nucleotidyltransferase"/>
    <property type="match status" value="1"/>
</dbReference>
<keyword evidence="7" id="KW-0067">ATP-binding</keyword>
<dbReference type="InterPro" id="IPR052038">
    <property type="entry name" value="Type-VII_TA_antitoxin"/>
</dbReference>
<accession>A0A1F6LSK5</accession>
<dbReference type="GO" id="GO:0005524">
    <property type="term" value="F:ATP binding"/>
    <property type="evidence" value="ECO:0007669"/>
    <property type="project" value="UniProtKB-KW"/>
</dbReference>
<gene>
    <name evidence="11" type="ORF">A2848_03535</name>
</gene>
<dbReference type="PANTHER" id="PTHR33571:SF14">
    <property type="entry name" value="PROTEIN ADENYLYLTRANSFERASE MJ0435-RELATED"/>
    <property type="match status" value="1"/>
</dbReference>
<dbReference type="GO" id="GO:0016779">
    <property type="term" value="F:nucleotidyltransferase activity"/>
    <property type="evidence" value="ECO:0007669"/>
    <property type="project" value="UniProtKB-KW"/>
</dbReference>
<dbReference type="InterPro" id="IPR002934">
    <property type="entry name" value="Polymerase_NTP_transf_dom"/>
</dbReference>
<dbReference type="EMBL" id="MFPV01000011">
    <property type="protein sequence ID" value="OGH62326.1"/>
    <property type="molecule type" value="Genomic_DNA"/>
</dbReference>
<evidence type="ECO:0000313" key="11">
    <source>
        <dbReference type="EMBL" id="OGH62326.1"/>
    </source>
</evidence>
<dbReference type="PANTHER" id="PTHR33571">
    <property type="entry name" value="SSL8005 PROTEIN"/>
    <property type="match status" value="1"/>
</dbReference>
<evidence type="ECO:0000256" key="1">
    <source>
        <dbReference type="ARBA" id="ARBA00001946"/>
    </source>
</evidence>
<evidence type="ECO:0000256" key="3">
    <source>
        <dbReference type="ARBA" id="ARBA00022679"/>
    </source>
</evidence>
<reference evidence="11 12" key="1">
    <citation type="journal article" date="2016" name="Nat. Commun.">
        <title>Thousands of microbial genomes shed light on interconnected biogeochemical processes in an aquifer system.</title>
        <authorList>
            <person name="Anantharaman K."/>
            <person name="Brown C.T."/>
            <person name="Hug L.A."/>
            <person name="Sharon I."/>
            <person name="Castelle C.J."/>
            <person name="Probst A.J."/>
            <person name="Thomas B.C."/>
            <person name="Singh A."/>
            <person name="Wilkins M.J."/>
            <person name="Karaoz U."/>
            <person name="Brodie E.L."/>
            <person name="Williams K.H."/>
            <person name="Hubbard S.S."/>
            <person name="Banfield J.F."/>
        </authorList>
    </citation>
    <scope>NUCLEOTIDE SEQUENCE [LARGE SCALE GENOMIC DNA]</scope>
</reference>
<evidence type="ECO:0000256" key="4">
    <source>
        <dbReference type="ARBA" id="ARBA00022695"/>
    </source>
</evidence>
<dbReference type="InterPro" id="IPR043519">
    <property type="entry name" value="NT_sf"/>
</dbReference>
<keyword evidence="3" id="KW-0808">Transferase</keyword>
<keyword evidence="5" id="KW-0479">Metal-binding</keyword>
<evidence type="ECO:0000256" key="5">
    <source>
        <dbReference type="ARBA" id="ARBA00022723"/>
    </source>
</evidence>
<name>A0A1F6LSK5_9BACT</name>
<evidence type="ECO:0000256" key="2">
    <source>
        <dbReference type="ARBA" id="ARBA00022649"/>
    </source>
</evidence>
<feature type="domain" description="Polymerase nucleotidyl transferase" evidence="10">
    <location>
        <begin position="17"/>
        <end position="91"/>
    </location>
</feature>
<evidence type="ECO:0000256" key="7">
    <source>
        <dbReference type="ARBA" id="ARBA00022840"/>
    </source>
</evidence>
<keyword evidence="6" id="KW-0547">Nucleotide-binding</keyword>
<comment type="similarity">
    <text evidence="9">Belongs to the MntA antitoxin family.</text>
</comment>